<gene>
    <name evidence="1" type="ORF">KI387_032977</name>
</gene>
<accession>A0AA38BR95</accession>
<dbReference type="InterPro" id="IPR040376">
    <property type="entry name" value="At4g28100-like"/>
</dbReference>
<evidence type="ECO:0000313" key="1">
    <source>
        <dbReference type="EMBL" id="KAH9288860.1"/>
    </source>
</evidence>
<protein>
    <submittedName>
        <fullName evidence="1">Uncharacterized protein</fullName>
    </submittedName>
</protein>
<dbReference type="EMBL" id="JAHRHJ020003813">
    <property type="protein sequence ID" value="KAH9288860.1"/>
    <property type="molecule type" value="Genomic_DNA"/>
</dbReference>
<dbReference type="AlphaFoldDB" id="A0AA38BR95"/>
<comment type="caution">
    <text evidence="1">The sequence shown here is derived from an EMBL/GenBank/DDBJ whole genome shotgun (WGS) entry which is preliminary data.</text>
</comment>
<proteinExistence type="predicted"/>
<dbReference type="PANTHER" id="PTHR34056">
    <property type="entry name" value="GPI-ANCHORED PROTEIN"/>
    <property type="match status" value="1"/>
</dbReference>
<name>A0AA38BR95_TAXCH</name>
<reference evidence="1 2" key="1">
    <citation type="journal article" date="2021" name="Nat. Plants">
        <title>The Taxus genome provides insights into paclitaxel biosynthesis.</title>
        <authorList>
            <person name="Xiong X."/>
            <person name="Gou J."/>
            <person name="Liao Q."/>
            <person name="Li Y."/>
            <person name="Zhou Q."/>
            <person name="Bi G."/>
            <person name="Li C."/>
            <person name="Du R."/>
            <person name="Wang X."/>
            <person name="Sun T."/>
            <person name="Guo L."/>
            <person name="Liang H."/>
            <person name="Lu P."/>
            <person name="Wu Y."/>
            <person name="Zhang Z."/>
            <person name="Ro D.K."/>
            <person name="Shang Y."/>
            <person name="Huang S."/>
            <person name="Yan J."/>
        </authorList>
    </citation>
    <scope>NUCLEOTIDE SEQUENCE [LARGE SCALE GENOMIC DNA]</scope>
    <source>
        <strain evidence="1">Ta-2019</strain>
    </source>
</reference>
<feature type="non-terminal residue" evidence="1">
    <location>
        <position position="224"/>
    </location>
</feature>
<keyword evidence="2" id="KW-1185">Reference proteome</keyword>
<dbReference type="Proteomes" id="UP000824469">
    <property type="component" value="Unassembled WGS sequence"/>
</dbReference>
<sequence length="224" mass="25131">VNEMTEVNEISDITSKIYSWDCKLMGITWLLAKNKVVYIPIVSEEFQALMYNGLPHHATTCSVEWQKMPLLVDSSQLDVSTSSYSKPKASFLFVSLPTRPRHYRALLHDAGQGRPKDLDVDFEGKLYTTYADGWVKHVSFLNNDSHASLQVEKWAYVGDRPLGVSLGVHGELLVCEPDQGLLNVTQENVQVLSNEADGFPYKKPPFLSVSSGKKLPIFSTLSFF</sequence>
<feature type="non-terminal residue" evidence="1">
    <location>
        <position position="1"/>
    </location>
</feature>
<dbReference type="PANTHER" id="PTHR34056:SF3">
    <property type="entry name" value="OS07G0557700 PROTEIN"/>
    <property type="match status" value="1"/>
</dbReference>
<evidence type="ECO:0000313" key="2">
    <source>
        <dbReference type="Proteomes" id="UP000824469"/>
    </source>
</evidence>
<organism evidence="1 2">
    <name type="scientific">Taxus chinensis</name>
    <name type="common">Chinese yew</name>
    <name type="synonym">Taxus wallichiana var. chinensis</name>
    <dbReference type="NCBI Taxonomy" id="29808"/>
    <lineage>
        <taxon>Eukaryota</taxon>
        <taxon>Viridiplantae</taxon>
        <taxon>Streptophyta</taxon>
        <taxon>Embryophyta</taxon>
        <taxon>Tracheophyta</taxon>
        <taxon>Spermatophyta</taxon>
        <taxon>Pinopsida</taxon>
        <taxon>Pinidae</taxon>
        <taxon>Conifers II</taxon>
        <taxon>Cupressales</taxon>
        <taxon>Taxaceae</taxon>
        <taxon>Taxus</taxon>
    </lineage>
</organism>